<dbReference type="InterPro" id="IPR010178">
    <property type="entry name" value="Lit"/>
</dbReference>
<organism evidence="2 3">
    <name type="scientific">Raoultibacter massiliensis</name>
    <dbReference type="NCBI Taxonomy" id="1852371"/>
    <lineage>
        <taxon>Bacteria</taxon>
        <taxon>Bacillati</taxon>
        <taxon>Actinomycetota</taxon>
        <taxon>Coriobacteriia</taxon>
        <taxon>Eggerthellales</taxon>
        <taxon>Eggerthellaceae</taxon>
        <taxon>Raoultibacter</taxon>
    </lineage>
</organism>
<keyword evidence="1" id="KW-1133">Transmembrane helix</keyword>
<gene>
    <name evidence="2" type="ORF">AAA083_05395</name>
</gene>
<feature type="transmembrane region" description="Helical" evidence="1">
    <location>
        <begin position="131"/>
        <end position="156"/>
    </location>
</feature>
<keyword evidence="1" id="KW-0472">Membrane</keyword>
<accession>A0ABV1JBE3</accession>
<dbReference type="RefSeq" id="WP_102374904.1">
    <property type="nucleotide sequence ID" value="NZ_JBBNOP010000003.1"/>
</dbReference>
<reference evidence="2 3" key="1">
    <citation type="submission" date="2024-04" db="EMBL/GenBank/DDBJ databases">
        <title>Human intestinal bacterial collection.</title>
        <authorList>
            <person name="Pauvert C."/>
            <person name="Hitch T.C.A."/>
            <person name="Clavel T."/>
        </authorList>
    </citation>
    <scope>NUCLEOTIDE SEQUENCE [LARGE SCALE GENOMIC DNA]</scope>
    <source>
        <strain evidence="2 3">CLA-KB-H42</strain>
    </source>
</reference>
<keyword evidence="1" id="KW-0812">Transmembrane</keyword>
<evidence type="ECO:0000313" key="2">
    <source>
        <dbReference type="EMBL" id="MEQ3362408.1"/>
    </source>
</evidence>
<dbReference type="Pfam" id="PF07314">
    <property type="entry name" value="Lit"/>
    <property type="match status" value="1"/>
</dbReference>
<proteinExistence type="predicted"/>
<feature type="transmembrane region" description="Helical" evidence="1">
    <location>
        <begin position="168"/>
        <end position="189"/>
    </location>
</feature>
<keyword evidence="3" id="KW-1185">Reference proteome</keyword>
<protein>
    <submittedName>
        <fullName evidence="2">DUF1461 domain-containing protein</fullName>
    </submittedName>
</protein>
<dbReference type="EMBL" id="JBBNOP010000003">
    <property type="protein sequence ID" value="MEQ3362408.1"/>
    <property type="molecule type" value="Genomic_DNA"/>
</dbReference>
<evidence type="ECO:0000313" key="3">
    <source>
        <dbReference type="Proteomes" id="UP001487305"/>
    </source>
</evidence>
<feature type="transmembrane region" description="Helical" evidence="1">
    <location>
        <begin position="224"/>
        <end position="250"/>
    </location>
</feature>
<name>A0ABV1JBE3_9ACTN</name>
<sequence>MPGSTNEAARKGGALAVALSVIAAVALAIALVAAGLAACCARPTTAVLSQATSADYASPYSKGTLIDLAVATRDYTVDGIPRADVLEQIMAAASAEAPEVLADSDDPAIALANANERYTLTEDALSHLDDVYAVISTAAPALAACAIIALASLIALGFAGGRRRVGMTLIAAPLVVIVAFALLAAWVVIDFNGFFAAFHSLFFANGTWTFSADSLLICMYPPDFWIGMGAVWLAATLLASALAIAAGIAIKGKKSRS</sequence>
<dbReference type="Proteomes" id="UP001487305">
    <property type="component" value="Unassembled WGS sequence"/>
</dbReference>
<evidence type="ECO:0000256" key="1">
    <source>
        <dbReference type="SAM" id="Phobius"/>
    </source>
</evidence>
<comment type="caution">
    <text evidence="2">The sequence shown here is derived from an EMBL/GenBank/DDBJ whole genome shotgun (WGS) entry which is preliminary data.</text>
</comment>